<evidence type="ECO:0000313" key="2">
    <source>
        <dbReference type="Proteomes" id="UP000442619"/>
    </source>
</evidence>
<organism evidence="1 2">
    <name type="scientific">Sharpea porci</name>
    <dbReference type="NCBI Taxonomy" id="2652286"/>
    <lineage>
        <taxon>Bacteria</taxon>
        <taxon>Bacillati</taxon>
        <taxon>Bacillota</taxon>
        <taxon>Erysipelotrichia</taxon>
        <taxon>Erysipelotrichales</taxon>
        <taxon>Coprobacillaceae</taxon>
        <taxon>Sharpea</taxon>
    </lineage>
</organism>
<comment type="caution">
    <text evidence="1">The sequence shown here is derived from an EMBL/GenBank/DDBJ whole genome shotgun (WGS) entry which is preliminary data.</text>
</comment>
<name>A0A844FTX6_9FIRM</name>
<reference evidence="1 2" key="1">
    <citation type="submission" date="2019-08" db="EMBL/GenBank/DDBJ databases">
        <title>In-depth cultivation of the pig gut microbiome towards novel bacterial diversity and tailored functional studies.</title>
        <authorList>
            <person name="Wylensek D."/>
            <person name="Hitch T.C.A."/>
            <person name="Clavel T."/>
        </authorList>
    </citation>
    <scope>NUCLEOTIDE SEQUENCE [LARGE SCALE GENOMIC DNA]</scope>
    <source>
        <strain evidence="1 2">CA-Schmier-601-WT-3</strain>
    </source>
</reference>
<sequence>MTLYELLKKVSFILAKSNADELFEYIIHSMDYNGGFLRSRYCYWEKILSDFECGSDLKTILVTLRSPFDFCNSTQYYEEGDFTNSTFTLLKMQIFLYDLSNKEHLEQEIMWSCGVGFSYPIKVDLINESFEILPAMNLSAKIETKNKAKRKKRNVENKI</sequence>
<dbReference type="RefSeq" id="WP_195837017.1">
    <property type="nucleotide sequence ID" value="NZ_VUNM01000007.1"/>
</dbReference>
<keyword evidence="2" id="KW-1185">Reference proteome</keyword>
<protein>
    <submittedName>
        <fullName evidence="1">Uncharacterized protein</fullName>
    </submittedName>
</protein>
<evidence type="ECO:0000313" key="1">
    <source>
        <dbReference type="EMBL" id="MST88850.1"/>
    </source>
</evidence>
<dbReference type="Proteomes" id="UP000442619">
    <property type="component" value="Unassembled WGS sequence"/>
</dbReference>
<dbReference type="AlphaFoldDB" id="A0A844FTX6"/>
<proteinExistence type="predicted"/>
<gene>
    <name evidence="1" type="ORF">FYJ79_04550</name>
</gene>
<accession>A0A844FTX6</accession>
<dbReference type="EMBL" id="VUNM01000007">
    <property type="protein sequence ID" value="MST88850.1"/>
    <property type="molecule type" value="Genomic_DNA"/>
</dbReference>